<name>A0A653E0D9_9PSED</name>
<protein>
    <submittedName>
        <fullName evidence="1">Uncharacterized protein</fullName>
    </submittedName>
</protein>
<organism evidence="1">
    <name type="scientific">Pseudomonas marincola</name>
    <dbReference type="NCBI Taxonomy" id="437900"/>
    <lineage>
        <taxon>Bacteria</taxon>
        <taxon>Pseudomonadati</taxon>
        <taxon>Pseudomonadota</taxon>
        <taxon>Gammaproteobacteria</taxon>
        <taxon>Pseudomonadales</taxon>
        <taxon>Pseudomonadaceae</taxon>
        <taxon>Pseudomonas</taxon>
    </lineage>
</organism>
<proteinExistence type="predicted"/>
<reference evidence="1" key="1">
    <citation type="submission" date="2019-02" db="EMBL/GenBank/DDBJ databases">
        <authorList>
            <consortium name="Genoscope - CEA"/>
            <person name="William W."/>
        </authorList>
    </citation>
    <scope>NUCLEOTIDE SEQUENCE [LARGE SCALE GENOMIC DNA]</scope>
    <source>
        <strain evidence="1">YSy11</strain>
    </source>
</reference>
<accession>A0A653E0D9</accession>
<evidence type="ECO:0000313" key="1">
    <source>
        <dbReference type="EMBL" id="VEV95951.1"/>
    </source>
</evidence>
<sequence length="95" mass="10739">MRGYPSSDRRVAWFGEAWNGVTWRNAAWGFSCGGWINRRLIRHGGFAVVRGLAFDLRADWRILATLSRDGLPRSEAIHPPMMVLIEQIAGTKKEA</sequence>
<dbReference type="EMBL" id="LR215729">
    <property type="protein sequence ID" value="VEV95951.1"/>
    <property type="molecule type" value="Genomic_DNA"/>
</dbReference>
<dbReference type="AlphaFoldDB" id="A0A653E0D9"/>
<gene>
    <name evidence="1" type="ORF">PMYSY11_0904</name>
</gene>